<evidence type="ECO:0000256" key="9">
    <source>
        <dbReference type="SAM" id="MobiDB-lite"/>
    </source>
</evidence>
<dbReference type="SUPFAM" id="SSF53955">
    <property type="entry name" value="Lysozyme-like"/>
    <property type="match status" value="1"/>
</dbReference>
<organism evidence="13 14">
    <name type="scientific">Aeromicrobium panaciterrae</name>
    <dbReference type="NCBI Taxonomy" id="363861"/>
    <lineage>
        <taxon>Bacteria</taxon>
        <taxon>Bacillati</taxon>
        <taxon>Actinomycetota</taxon>
        <taxon>Actinomycetes</taxon>
        <taxon>Propionibacteriales</taxon>
        <taxon>Nocardioidaceae</taxon>
        <taxon>Aeromicrobium</taxon>
    </lineage>
</organism>
<keyword evidence="3" id="KW-0328">Glycosyltransferase</keyword>
<comment type="caution">
    <text evidence="13">The sequence shown here is derived from an EMBL/GenBank/DDBJ whole genome shotgun (WGS) entry which is preliminary data.</text>
</comment>
<keyword evidence="14" id="KW-1185">Reference proteome</keyword>
<evidence type="ECO:0000259" key="12">
    <source>
        <dbReference type="Pfam" id="PF00912"/>
    </source>
</evidence>
<sequence length="732" mass="78690">MAREDFSASLRRLAQSGKRPQTTAGAVGSMARLSALAGVAVAAILIPATAFVAVTGNNVTNDLVNLPLTLEDRPNPQTTRLLASNGELMAYFYKENRQDVPLKEIAPVMQEAMLAIEDARFFKHGALDLKGTIRAAVNNASEGQTQGGSTITQQLVKLTLLSQATTKAERIAATESSLARKARELKLAITYEREHTKKEILERYLNIAYFGDGAYGIQAAAFHYFSQSPDKLTATQSATLAGLVKNPVEFDPRVYPERALQRRNTVLAVMQRLGVLTASEVGKESAKPLGLKITKYPNGCVTSVAAFSCDYVRRYLLQEPALGATVAERQTTLERGGLTIKTNIDLRMQKAANNAVKSTVNPRDKAIAGMAMVEPGTGKVRAVAQSRPMGRDRKKGQSFINYTVPRAYGDSGGFPAGSTFKMFTVAAALKGGIDVGKTYKSPRTIHMPAGTYFDCEGGGTSVWDPSNSTASGKMNMYTGTRLSVNTYFAQLERDAGLCNTVKAAESMGIVVPFDPDHKDSKGRRDPITNQVPSFTLGVTNVSPLDMAAAYAVPASGGKYCKPMPVNSIVDLKDRVVKEYKPECERVLTKDEAAQINDILRGVQQPGGFGYANGTALRVPSAAKTGTTQENKAVWYNGYTPELSTAAMIAGVTSKGLPKSLAGVTINGRFLNFASVGGSSLAGPMWKKAMGIVQDYLEPSNFDVPPKRQPAPPKEKDDKKKGDDPQDPEDPDT</sequence>
<accession>A0ABU1UKH2</accession>
<evidence type="ECO:0000313" key="13">
    <source>
        <dbReference type="EMBL" id="MDR7085677.1"/>
    </source>
</evidence>
<dbReference type="InterPro" id="IPR023346">
    <property type="entry name" value="Lysozyme-like_dom_sf"/>
</dbReference>
<evidence type="ECO:0000256" key="10">
    <source>
        <dbReference type="SAM" id="Phobius"/>
    </source>
</evidence>
<evidence type="ECO:0000256" key="2">
    <source>
        <dbReference type="ARBA" id="ARBA00022670"/>
    </source>
</evidence>
<feature type="domain" description="Penicillin-binding protein transpeptidase" evidence="11">
    <location>
        <begin position="371"/>
        <end position="645"/>
    </location>
</feature>
<keyword evidence="10" id="KW-0812">Transmembrane</keyword>
<dbReference type="GO" id="GO:0004180">
    <property type="term" value="F:carboxypeptidase activity"/>
    <property type="evidence" value="ECO:0007669"/>
    <property type="project" value="UniProtKB-KW"/>
</dbReference>
<keyword evidence="10" id="KW-1133">Transmembrane helix</keyword>
<dbReference type="Pfam" id="PF00912">
    <property type="entry name" value="Transgly"/>
    <property type="match status" value="1"/>
</dbReference>
<comment type="catalytic activity">
    <reaction evidence="7">
        <text>Preferential cleavage: (Ac)2-L-Lys-D-Ala-|-D-Ala. Also transpeptidation of peptidyl-alanyl moieties that are N-acyl substituents of D-alanine.</text>
        <dbReference type="EC" id="3.4.16.4"/>
    </reaction>
</comment>
<proteinExistence type="predicted"/>
<feature type="compositionally biased region" description="Basic and acidic residues" evidence="9">
    <location>
        <begin position="712"/>
        <end position="723"/>
    </location>
</feature>
<evidence type="ECO:0000256" key="1">
    <source>
        <dbReference type="ARBA" id="ARBA00022645"/>
    </source>
</evidence>
<name>A0ABU1UKH2_9ACTN</name>
<dbReference type="Gene3D" id="1.10.3810.10">
    <property type="entry name" value="Biosynthetic peptidoglycan transglycosylase-like"/>
    <property type="match status" value="1"/>
</dbReference>
<keyword evidence="1 13" id="KW-0121">Carboxypeptidase</keyword>
<evidence type="ECO:0000256" key="6">
    <source>
        <dbReference type="ARBA" id="ARBA00023268"/>
    </source>
</evidence>
<dbReference type="InterPro" id="IPR001460">
    <property type="entry name" value="PCN-bd_Tpept"/>
</dbReference>
<protein>
    <submittedName>
        <fullName evidence="13">Membrane peptidoglycan carboxypeptidase</fullName>
    </submittedName>
</protein>
<dbReference type="InterPro" id="IPR036950">
    <property type="entry name" value="PBP_transglycosylase"/>
</dbReference>
<evidence type="ECO:0000256" key="7">
    <source>
        <dbReference type="ARBA" id="ARBA00034000"/>
    </source>
</evidence>
<dbReference type="Gene3D" id="3.40.710.10">
    <property type="entry name" value="DD-peptidase/beta-lactamase superfamily"/>
    <property type="match status" value="1"/>
</dbReference>
<keyword evidence="5" id="KW-0378">Hydrolase</keyword>
<dbReference type="Proteomes" id="UP001257739">
    <property type="component" value="Unassembled WGS sequence"/>
</dbReference>
<keyword evidence="10" id="KW-0472">Membrane</keyword>
<evidence type="ECO:0000256" key="8">
    <source>
        <dbReference type="ARBA" id="ARBA00049902"/>
    </source>
</evidence>
<dbReference type="InterPro" id="IPR001264">
    <property type="entry name" value="Glyco_trans_51"/>
</dbReference>
<dbReference type="EMBL" id="JAVDWH010000001">
    <property type="protein sequence ID" value="MDR7085677.1"/>
    <property type="molecule type" value="Genomic_DNA"/>
</dbReference>
<comment type="catalytic activity">
    <reaction evidence="8">
        <text>[GlcNAc-(1-&gt;4)-Mur2Ac(oyl-L-Ala-gamma-D-Glu-L-Lys-D-Ala-D-Ala)](n)-di-trans,octa-cis-undecaprenyl diphosphate + beta-D-GlcNAc-(1-&gt;4)-Mur2Ac(oyl-L-Ala-gamma-D-Glu-L-Lys-D-Ala-D-Ala)-di-trans,octa-cis-undecaprenyl diphosphate = [GlcNAc-(1-&gt;4)-Mur2Ac(oyl-L-Ala-gamma-D-Glu-L-Lys-D-Ala-D-Ala)](n+1)-di-trans,octa-cis-undecaprenyl diphosphate + di-trans,octa-cis-undecaprenyl diphosphate + H(+)</text>
        <dbReference type="Rhea" id="RHEA:23708"/>
        <dbReference type="Rhea" id="RHEA-COMP:9602"/>
        <dbReference type="Rhea" id="RHEA-COMP:9603"/>
        <dbReference type="ChEBI" id="CHEBI:15378"/>
        <dbReference type="ChEBI" id="CHEBI:58405"/>
        <dbReference type="ChEBI" id="CHEBI:60033"/>
        <dbReference type="ChEBI" id="CHEBI:78435"/>
        <dbReference type="EC" id="2.4.99.28"/>
    </reaction>
</comment>
<dbReference type="PANTHER" id="PTHR32282">
    <property type="entry name" value="BINDING PROTEIN TRANSPEPTIDASE, PUTATIVE-RELATED"/>
    <property type="match status" value="1"/>
</dbReference>
<evidence type="ECO:0000256" key="5">
    <source>
        <dbReference type="ARBA" id="ARBA00022801"/>
    </source>
</evidence>
<evidence type="ECO:0000313" key="14">
    <source>
        <dbReference type="Proteomes" id="UP001257739"/>
    </source>
</evidence>
<dbReference type="InterPro" id="IPR050396">
    <property type="entry name" value="Glycosyltr_51/Transpeptidase"/>
</dbReference>
<evidence type="ECO:0000259" key="11">
    <source>
        <dbReference type="Pfam" id="PF00905"/>
    </source>
</evidence>
<feature type="transmembrane region" description="Helical" evidence="10">
    <location>
        <begin position="33"/>
        <end position="54"/>
    </location>
</feature>
<feature type="domain" description="Glycosyl transferase family 51" evidence="12">
    <location>
        <begin position="86"/>
        <end position="271"/>
    </location>
</feature>
<feature type="region of interest" description="Disordered" evidence="9">
    <location>
        <begin position="697"/>
        <end position="732"/>
    </location>
</feature>
<gene>
    <name evidence="13" type="ORF">J2X11_000516</name>
</gene>
<dbReference type="InterPro" id="IPR012338">
    <property type="entry name" value="Beta-lactam/transpept-like"/>
</dbReference>
<dbReference type="PANTHER" id="PTHR32282:SF33">
    <property type="entry name" value="PEPTIDOGLYCAN GLYCOSYLTRANSFERASE"/>
    <property type="match status" value="1"/>
</dbReference>
<reference evidence="13 14" key="1">
    <citation type="submission" date="2023-07" db="EMBL/GenBank/DDBJ databases">
        <title>Sorghum-associated microbial communities from plants grown in Nebraska, USA.</title>
        <authorList>
            <person name="Schachtman D."/>
        </authorList>
    </citation>
    <scope>NUCLEOTIDE SEQUENCE [LARGE SCALE GENOMIC DNA]</scope>
    <source>
        <strain evidence="13 14">BE248</strain>
    </source>
</reference>
<keyword evidence="4" id="KW-0808">Transferase</keyword>
<evidence type="ECO:0000256" key="3">
    <source>
        <dbReference type="ARBA" id="ARBA00022676"/>
    </source>
</evidence>
<keyword evidence="6" id="KW-0511">Multifunctional enzyme</keyword>
<evidence type="ECO:0000256" key="4">
    <source>
        <dbReference type="ARBA" id="ARBA00022679"/>
    </source>
</evidence>
<dbReference type="RefSeq" id="WP_309966443.1">
    <property type="nucleotide sequence ID" value="NZ_JAVDWH010000001.1"/>
</dbReference>
<dbReference type="Pfam" id="PF00905">
    <property type="entry name" value="Transpeptidase"/>
    <property type="match status" value="1"/>
</dbReference>
<dbReference type="SUPFAM" id="SSF56601">
    <property type="entry name" value="beta-lactamase/transpeptidase-like"/>
    <property type="match status" value="1"/>
</dbReference>
<keyword evidence="2" id="KW-0645">Protease</keyword>